<dbReference type="OrthoDB" id="1434354at2759"/>
<dbReference type="Gene3D" id="3.40.525.10">
    <property type="entry name" value="CRAL-TRIO lipid binding domain"/>
    <property type="match status" value="1"/>
</dbReference>
<dbReference type="Proteomes" id="UP000613580">
    <property type="component" value="Unassembled WGS sequence"/>
</dbReference>
<dbReference type="InterPro" id="IPR011074">
    <property type="entry name" value="CRAL/TRIO_N_dom"/>
</dbReference>
<organism evidence="3 4">
    <name type="scientific">Mycena chlorophos</name>
    <name type="common">Agaric fungus</name>
    <name type="synonym">Agaricus chlorophos</name>
    <dbReference type="NCBI Taxonomy" id="658473"/>
    <lineage>
        <taxon>Eukaryota</taxon>
        <taxon>Fungi</taxon>
        <taxon>Dikarya</taxon>
        <taxon>Basidiomycota</taxon>
        <taxon>Agaricomycotina</taxon>
        <taxon>Agaricomycetes</taxon>
        <taxon>Agaricomycetidae</taxon>
        <taxon>Agaricales</taxon>
        <taxon>Marasmiineae</taxon>
        <taxon>Mycenaceae</taxon>
        <taxon>Mycena</taxon>
    </lineage>
</organism>
<feature type="region of interest" description="Disordered" evidence="1">
    <location>
        <begin position="289"/>
        <end position="374"/>
    </location>
</feature>
<dbReference type="PANTHER" id="PTHR45657">
    <property type="entry name" value="CRAL-TRIO DOMAIN-CONTAINING PROTEIN YKL091C-RELATED"/>
    <property type="match status" value="1"/>
</dbReference>
<dbReference type="Gene3D" id="1.10.8.20">
    <property type="entry name" value="N-terminal domain of phosphatidylinositol transfer protein sec14p"/>
    <property type="match status" value="1"/>
</dbReference>
<accession>A0A8H6RX85</accession>
<reference evidence="3" key="1">
    <citation type="submission" date="2020-05" db="EMBL/GenBank/DDBJ databases">
        <title>Mycena genomes resolve the evolution of fungal bioluminescence.</title>
        <authorList>
            <person name="Tsai I.J."/>
        </authorList>
    </citation>
    <scope>NUCLEOTIDE SEQUENCE</scope>
    <source>
        <strain evidence="3">110903Hualien_Pintung</strain>
    </source>
</reference>
<dbReference type="PANTHER" id="PTHR45657:SF1">
    <property type="entry name" value="CRAL-TRIO DOMAIN-CONTAINING PROTEIN YKL091C-RELATED"/>
    <property type="match status" value="1"/>
</dbReference>
<dbReference type="InterPro" id="IPR001251">
    <property type="entry name" value="CRAL-TRIO_dom"/>
</dbReference>
<dbReference type="SMART" id="SM00516">
    <property type="entry name" value="SEC14"/>
    <property type="match status" value="1"/>
</dbReference>
<dbReference type="InterPro" id="IPR036273">
    <property type="entry name" value="CRAL/TRIO_N_dom_sf"/>
</dbReference>
<feature type="domain" description="CRAL-TRIO" evidence="2">
    <location>
        <begin position="79"/>
        <end position="252"/>
    </location>
</feature>
<evidence type="ECO:0000313" key="3">
    <source>
        <dbReference type="EMBL" id="KAF7288562.1"/>
    </source>
</evidence>
<proteinExistence type="predicted"/>
<sequence>MPPTHVEVLEQFRNQVESEGILHDGDTIGTDDETLLRFLRARKFDLKQSKKMLSDAQQWRKSVRLDELYQETDPFDYPEREAVFNCWPLYFHKLDKKGRPVNIHHLGTVDFPKLYKTCTPERHFESLLVNAECLPREVLPACTRVAGRPVSTVLVIIDLTGFSLSKFWQMKNLARTSFQISQDYFPETMGQLAIVNAPASFAFIWSMIKPWLSKETQAKVDIFGNDYQKHLLQLVDADALPAVLGGECRCEVGCHQSSVGPWLDGRVGWGPKSKGGETAAPTEFPAGEAAQVEPVPSAAPPTPPTQAVEDATASAMTTEPSEPSAVPAATLNGDTIAEHPEHQETVSTTPPKSEDVSSAGPPNDSPAAPVVAQA</sequence>
<dbReference type="PROSITE" id="PS50191">
    <property type="entry name" value="CRAL_TRIO"/>
    <property type="match status" value="1"/>
</dbReference>
<dbReference type="Pfam" id="PF00650">
    <property type="entry name" value="CRAL_TRIO"/>
    <property type="match status" value="1"/>
</dbReference>
<dbReference type="Pfam" id="PF03765">
    <property type="entry name" value="CRAL_TRIO_N"/>
    <property type="match status" value="1"/>
</dbReference>
<evidence type="ECO:0000256" key="1">
    <source>
        <dbReference type="SAM" id="MobiDB-lite"/>
    </source>
</evidence>
<keyword evidence="4" id="KW-1185">Reference proteome</keyword>
<gene>
    <name evidence="3" type="ORF">HMN09_01385300</name>
</gene>
<dbReference type="InterPro" id="IPR036865">
    <property type="entry name" value="CRAL-TRIO_dom_sf"/>
</dbReference>
<dbReference type="SUPFAM" id="SSF46938">
    <property type="entry name" value="CRAL/TRIO N-terminal domain"/>
    <property type="match status" value="1"/>
</dbReference>
<protein>
    <submittedName>
        <fullName evidence="3">CRAL-TRIO domain-containing protein</fullName>
    </submittedName>
</protein>
<dbReference type="SMART" id="SM01100">
    <property type="entry name" value="CRAL_TRIO_N"/>
    <property type="match status" value="1"/>
</dbReference>
<dbReference type="EMBL" id="JACAZE010000033">
    <property type="protein sequence ID" value="KAF7288562.1"/>
    <property type="molecule type" value="Genomic_DNA"/>
</dbReference>
<evidence type="ECO:0000259" key="2">
    <source>
        <dbReference type="PROSITE" id="PS50191"/>
    </source>
</evidence>
<dbReference type="SUPFAM" id="SSF52087">
    <property type="entry name" value="CRAL/TRIO domain"/>
    <property type="match status" value="1"/>
</dbReference>
<dbReference type="CDD" id="cd00170">
    <property type="entry name" value="SEC14"/>
    <property type="match status" value="1"/>
</dbReference>
<name>A0A8H6RX85_MYCCL</name>
<evidence type="ECO:0000313" key="4">
    <source>
        <dbReference type="Proteomes" id="UP000613580"/>
    </source>
</evidence>
<dbReference type="InterPro" id="IPR051026">
    <property type="entry name" value="PI/PC_transfer"/>
</dbReference>
<dbReference type="AlphaFoldDB" id="A0A8H6RX85"/>
<comment type="caution">
    <text evidence="3">The sequence shown here is derived from an EMBL/GenBank/DDBJ whole genome shotgun (WGS) entry which is preliminary data.</text>
</comment>
<feature type="region of interest" description="Disordered" evidence="1">
    <location>
        <begin position="263"/>
        <end position="282"/>
    </location>
</feature>